<evidence type="ECO:0000313" key="3">
    <source>
        <dbReference type="EMBL" id="EIM63819.1"/>
    </source>
</evidence>
<dbReference type="AlphaFoldDB" id="I5B2V6"/>
<keyword evidence="4" id="KW-1185">Reference proteome</keyword>
<evidence type="ECO:0000313" key="4">
    <source>
        <dbReference type="Proteomes" id="UP000005778"/>
    </source>
</evidence>
<organism evidence="3 4">
    <name type="scientific">Desulfobacter postgatei 2ac9</name>
    <dbReference type="NCBI Taxonomy" id="879212"/>
    <lineage>
        <taxon>Bacteria</taxon>
        <taxon>Pseudomonadati</taxon>
        <taxon>Thermodesulfobacteriota</taxon>
        <taxon>Desulfobacteria</taxon>
        <taxon>Desulfobacterales</taxon>
        <taxon>Desulfobacteraceae</taxon>
        <taxon>Desulfobacter</taxon>
    </lineage>
</organism>
<dbReference type="InterPro" id="IPR028051">
    <property type="entry name" value="CheX-like_dom"/>
</dbReference>
<protein>
    <recommendedName>
        <fullName evidence="2">Chemotaxis phosphatase CheX-like domain-containing protein</fullName>
    </recommendedName>
</protein>
<evidence type="ECO:0000259" key="2">
    <source>
        <dbReference type="Pfam" id="PF13690"/>
    </source>
</evidence>
<dbReference type="eggNOG" id="ENOG5032S77">
    <property type="taxonomic scope" value="Bacteria"/>
</dbReference>
<dbReference type="Pfam" id="PF13690">
    <property type="entry name" value="CheX"/>
    <property type="match status" value="1"/>
</dbReference>
<feature type="domain" description="Chemotaxis phosphatase CheX-like" evidence="2">
    <location>
        <begin position="46"/>
        <end position="125"/>
    </location>
</feature>
<dbReference type="Proteomes" id="UP000005778">
    <property type="component" value="Chromosome"/>
</dbReference>
<dbReference type="SUPFAM" id="SSF103039">
    <property type="entry name" value="CheC-like"/>
    <property type="match status" value="1"/>
</dbReference>
<reference evidence="3 4" key="2">
    <citation type="submission" date="2012-02" db="EMBL/GenBank/DDBJ databases">
        <title>Improved High-Quality Draft sequence of Desulfobacter postgatei 2ac9.</title>
        <authorList>
            <consortium name="US DOE Joint Genome Institute"/>
            <person name="Lucas S."/>
            <person name="Han J."/>
            <person name="Lapidus A."/>
            <person name="Cheng J.-F."/>
            <person name="Goodwin L."/>
            <person name="Pitluck S."/>
            <person name="Peters L."/>
            <person name="Ovchinnikova G."/>
            <person name="Held B."/>
            <person name="Detter J.C."/>
            <person name="Han C."/>
            <person name="Tapia R."/>
            <person name="Land M."/>
            <person name="Hauser L."/>
            <person name="Kyrpides N."/>
            <person name="Ivanova N."/>
            <person name="Pagani I."/>
            <person name="Orellana R."/>
            <person name="Lovley D."/>
            <person name="Woyke T."/>
        </authorList>
    </citation>
    <scope>NUCLEOTIDE SEQUENCE [LARGE SCALE GENOMIC DNA]</scope>
    <source>
        <strain evidence="3 4">2ac9</strain>
    </source>
</reference>
<dbReference type="HOGENOM" id="CLU_1728453_0_0_7"/>
<name>I5B2V6_9BACT</name>
<evidence type="ECO:0000256" key="1">
    <source>
        <dbReference type="ARBA" id="ARBA00022500"/>
    </source>
</evidence>
<dbReference type="InterPro" id="IPR028976">
    <property type="entry name" value="CheC-like_sf"/>
</dbReference>
<keyword evidence="1" id="KW-0145">Chemotaxis</keyword>
<sequence>MKKVLMTAITNSISEVMETMFFMPVETGPETILNESGIDLNTALACRLNFTGDICGNIDLISPAPLVAELASNFLGESKDELTWEKRFGTLSEMLNMVSGNALKNVKCTLPFKIGIPGMITGTDLDGCATCTLVETMDSKMAILLSTSMSQ</sequence>
<gene>
    <name evidence="3" type="ORF">DespoDRAFT_01913</name>
</gene>
<reference evidence="3 4" key="1">
    <citation type="submission" date="2011-09" db="EMBL/GenBank/DDBJ databases">
        <authorList>
            <consortium name="US DOE Joint Genome Institute (JGI-PGF)"/>
            <person name="Lucas S."/>
            <person name="Han J."/>
            <person name="Lapidus A."/>
            <person name="Cheng J.-F."/>
            <person name="Goodwin L."/>
            <person name="Pitluck S."/>
            <person name="Peters L."/>
            <person name="Land M.L."/>
            <person name="Hauser L."/>
            <person name="Orellana R."/>
            <person name="Lovley D."/>
            <person name="Woyke T.J."/>
        </authorList>
    </citation>
    <scope>NUCLEOTIDE SEQUENCE [LARGE SCALE GENOMIC DNA]</scope>
    <source>
        <strain evidence="3 4">2ac9</strain>
    </source>
</reference>
<dbReference type="STRING" id="879212.DespoDRAFT_01913"/>
<proteinExistence type="predicted"/>
<dbReference type="RefSeq" id="WP_004073138.1">
    <property type="nucleotide sequence ID" value="NZ_CM001488.1"/>
</dbReference>
<dbReference type="EMBL" id="CM001488">
    <property type="protein sequence ID" value="EIM63819.1"/>
    <property type="molecule type" value="Genomic_DNA"/>
</dbReference>
<dbReference type="GO" id="GO:0006935">
    <property type="term" value="P:chemotaxis"/>
    <property type="evidence" value="ECO:0007669"/>
    <property type="project" value="UniProtKB-KW"/>
</dbReference>
<accession>I5B2V6</accession>
<dbReference type="Gene3D" id="3.40.1550.10">
    <property type="entry name" value="CheC-like"/>
    <property type="match status" value="1"/>
</dbReference>